<evidence type="ECO:0000313" key="2">
    <source>
        <dbReference type="EMBL" id="ORX88412.1"/>
    </source>
</evidence>
<feature type="compositionally biased region" description="Low complexity" evidence="1">
    <location>
        <begin position="178"/>
        <end position="189"/>
    </location>
</feature>
<comment type="caution">
    <text evidence="2">The sequence shown here is derived from an EMBL/GenBank/DDBJ whole genome shotgun (WGS) entry which is preliminary data.</text>
</comment>
<protein>
    <submittedName>
        <fullName evidence="2">Uncharacterized protein</fullName>
    </submittedName>
</protein>
<proteinExistence type="predicted"/>
<gene>
    <name evidence="2" type="ORF">K493DRAFT_306641</name>
</gene>
<feature type="compositionally biased region" description="Polar residues" evidence="1">
    <location>
        <begin position="195"/>
        <end position="209"/>
    </location>
</feature>
<feature type="compositionally biased region" description="Basic and acidic residues" evidence="1">
    <location>
        <begin position="54"/>
        <end position="74"/>
    </location>
</feature>
<feature type="compositionally biased region" description="Polar residues" evidence="1">
    <location>
        <begin position="75"/>
        <end position="99"/>
    </location>
</feature>
<evidence type="ECO:0000313" key="3">
    <source>
        <dbReference type="Proteomes" id="UP000193498"/>
    </source>
</evidence>
<reference evidence="2 3" key="1">
    <citation type="submission" date="2016-07" db="EMBL/GenBank/DDBJ databases">
        <title>Pervasive Adenine N6-methylation of Active Genes in Fungi.</title>
        <authorList>
            <consortium name="DOE Joint Genome Institute"/>
            <person name="Mondo S.J."/>
            <person name="Dannebaum R.O."/>
            <person name="Kuo R.C."/>
            <person name="Labutti K."/>
            <person name="Haridas S."/>
            <person name="Kuo A."/>
            <person name="Salamov A."/>
            <person name="Ahrendt S.R."/>
            <person name="Lipzen A."/>
            <person name="Sullivan W."/>
            <person name="Andreopoulos W.B."/>
            <person name="Clum A."/>
            <person name="Lindquist E."/>
            <person name="Daum C."/>
            <person name="Ramamoorthy G.K."/>
            <person name="Gryganskyi A."/>
            <person name="Culley D."/>
            <person name="Magnuson J.K."/>
            <person name="James T.Y."/>
            <person name="O'Malley M.A."/>
            <person name="Stajich J.E."/>
            <person name="Spatafora J.W."/>
            <person name="Visel A."/>
            <person name="Grigoriev I.V."/>
        </authorList>
    </citation>
    <scope>NUCLEOTIDE SEQUENCE [LARGE SCALE GENOMIC DNA]</scope>
    <source>
        <strain evidence="2 3">CBS 931.73</strain>
    </source>
</reference>
<feature type="compositionally biased region" description="Polar residues" evidence="1">
    <location>
        <begin position="106"/>
        <end position="148"/>
    </location>
</feature>
<dbReference type="AlphaFoldDB" id="A0A1Y1XRM1"/>
<dbReference type="EMBL" id="MCFE01000531">
    <property type="protein sequence ID" value="ORX88412.1"/>
    <property type="molecule type" value="Genomic_DNA"/>
</dbReference>
<evidence type="ECO:0000256" key="1">
    <source>
        <dbReference type="SAM" id="MobiDB-lite"/>
    </source>
</evidence>
<dbReference type="InParanoid" id="A0A1Y1XRM1"/>
<keyword evidence="3" id="KW-1185">Reference proteome</keyword>
<accession>A0A1Y1XRM1</accession>
<organism evidence="2 3">
    <name type="scientific">Basidiobolus meristosporus CBS 931.73</name>
    <dbReference type="NCBI Taxonomy" id="1314790"/>
    <lineage>
        <taxon>Eukaryota</taxon>
        <taxon>Fungi</taxon>
        <taxon>Fungi incertae sedis</taxon>
        <taxon>Zoopagomycota</taxon>
        <taxon>Entomophthoromycotina</taxon>
        <taxon>Basidiobolomycetes</taxon>
        <taxon>Basidiobolales</taxon>
        <taxon>Basidiobolaceae</taxon>
        <taxon>Basidiobolus</taxon>
    </lineage>
</organism>
<dbReference type="OrthoDB" id="7735704at2759"/>
<name>A0A1Y1XRM1_9FUNG</name>
<dbReference type="Proteomes" id="UP000193498">
    <property type="component" value="Unassembled WGS sequence"/>
</dbReference>
<sequence length="256" mass="27096">MVSGPNLLSGTNTKPSQVKSATVCSKKCGNGIHCHVRCFREYFQKGISDSEFPMEGKDRPNKHGKKAGHEKSIHDSPSNHTSIPSNRTSTPDTPLNRTSALDIPLNRNSTLDTPLNRNSTLDTPLNRNSTLDTPSNHTSTLDIPSKNNSTHDKPAKSKKTHQVPKQAKTNAPVDVLKSSSTIHSTSSPTKPAGTTGLSPLPTLNSSILSSGPLPNKPSTASPKPTDPAAPTANQGHPGARASLLTLVISWIVSAAM</sequence>
<feature type="region of interest" description="Disordered" evidence="1">
    <location>
        <begin position="50"/>
        <end position="237"/>
    </location>
</feature>